<evidence type="ECO:0000313" key="4">
    <source>
        <dbReference type="EMBL" id="OZC02488.1"/>
    </source>
</evidence>
<comment type="caution">
    <text evidence="4">The sequence shown here is derived from an EMBL/GenBank/DDBJ whole genome shotgun (WGS) entry which is preliminary data.</text>
</comment>
<sequence length="362" mass="37909">MLNYIWAGLIVLSLLFATVSDVGDLTRDTYRNGQAVPLAVEFPGGYDSGAPRQPATIRLDSTALGSFYGLDAPLAVQETYTGTLLQTEAGGRELRFAADADLPGLLATIRDETNPRDQVLQGELGGGELTAPEADSLGAAGVEVLNTTITFAPVRFAKMRAISAAALEFAEVAVEIALGLIGVLALFLGLMKIAEQAGIVYALVKLVRPLLKPLFPGIPDGHPAMGMIALNLAANIFGLGNAATPFGIKAMEELQTLNPERDTATDEMAMLLAMNTASVQLVPPVLLIALIGLEINEVYFAIVFTTAASLTVAILTAKGLSKLRRYRESDPRRPENLATFTPALSPEAAGASASGATSSPDA</sequence>
<keyword evidence="2" id="KW-1133">Transmembrane helix</keyword>
<evidence type="ECO:0000259" key="3">
    <source>
        <dbReference type="Pfam" id="PF07670"/>
    </source>
</evidence>
<keyword evidence="2" id="KW-0812">Transmembrane</keyword>
<feature type="transmembrane region" description="Helical" evidence="2">
    <location>
        <begin position="172"/>
        <end position="191"/>
    </location>
</feature>
<dbReference type="AlphaFoldDB" id="A0A259TY31"/>
<dbReference type="Pfam" id="PF07670">
    <property type="entry name" value="Gate"/>
    <property type="match status" value="1"/>
</dbReference>
<dbReference type="Proteomes" id="UP000216446">
    <property type="component" value="Unassembled WGS sequence"/>
</dbReference>
<reference evidence="4 5" key="1">
    <citation type="submission" date="2016-11" db="EMBL/GenBank/DDBJ databases">
        <title>Study of marine rhodopsin-containing bacteria.</title>
        <authorList>
            <person name="Yoshizawa S."/>
            <person name="Kumagai Y."/>
            <person name="Kogure K."/>
        </authorList>
    </citation>
    <scope>NUCLEOTIDE SEQUENCE [LARGE SCALE GENOMIC DNA]</scope>
    <source>
        <strain evidence="4 5">SG-29</strain>
    </source>
</reference>
<protein>
    <recommendedName>
        <fullName evidence="3">Nucleoside transporter/FeoB GTPase Gate domain-containing protein</fullName>
    </recommendedName>
</protein>
<feature type="transmembrane region" description="Helical" evidence="2">
    <location>
        <begin position="269"/>
        <end position="292"/>
    </location>
</feature>
<keyword evidence="2" id="KW-0472">Membrane</keyword>
<accession>A0A259TY31</accession>
<evidence type="ECO:0000256" key="1">
    <source>
        <dbReference type="SAM" id="MobiDB-lite"/>
    </source>
</evidence>
<feature type="transmembrane region" description="Helical" evidence="2">
    <location>
        <begin position="298"/>
        <end position="317"/>
    </location>
</feature>
<proteinExistence type="predicted"/>
<keyword evidence="5" id="KW-1185">Reference proteome</keyword>
<dbReference type="OrthoDB" id="9805623at2"/>
<organism evidence="4 5">
    <name type="scientific">Rubricoccus marinus</name>
    <dbReference type="NCBI Taxonomy" id="716817"/>
    <lineage>
        <taxon>Bacteria</taxon>
        <taxon>Pseudomonadati</taxon>
        <taxon>Rhodothermota</taxon>
        <taxon>Rhodothermia</taxon>
        <taxon>Rhodothermales</taxon>
        <taxon>Rubricoccaceae</taxon>
        <taxon>Rubricoccus</taxon>
    </lineage>
</organism>
<feature type="domain" description="Nucleoside transporter/FeoB GTPase Gate" evidence="3">
    <location>
        <begin position="178"/>
        <end position="286"/>
    </location>
</feature>
<evidence type="ECO:0000313" key="5">
    <source>
        <dbReference type="Proteomes" id="UP000216446"/>
    </source>
</evidence>
<feature type="region of interest" description="Disordered" evidence="1">
    <location>
        <begin position="325"/>
        <end position="362"/>
    </location>
</feature>
<name>A0A259TY31_9BACT</name>
<feature type="compositionally biased region" description="Low complexity" evidence="1">
    <location>
        <begin position="342"/>
        <end position="362"/>
    </location>
</feature>
<feature type="compositionally biased region" description="Basic and acidic residues" evidence="1">
    <location>
        <begin position="326"/>
        <end position="335"/>
    </location>
</feature>
<gene>
    <name evidence="4" type="ORF">BSZ36_05545</name>
</gene>
<dbReference type="InParanoid" id="A0A259TY31"/>
<evidence type="ECO:0000256" key="2">
    <source>
        <dbReference type="SAM" id="Phobius"/>
    </source>
</evidence>
<dbReference type="RefSeq" id="WP_094546799.1">
    <property type="nucleotide sequence ID" value="NZ_MQWB01000001.1"/>
</dbReference>
<feature type="transmembrane region" description="Helical" evidence="2">
    <location>
        <begin position="227"/>
        <end position="248"/>
    </location>
</feature>
<dbReference type="EMBL" id="MQWB01000001">
    <property type="protein sequence ID" value="OZC02488.1"/>
    <property type="molecule type" value="Genomic_DNA"/>
</dbReference>
<dbReference type="InterPro" id="IPR011642">
    <property type="entry name" value="Gate_dom"/>
</dbReference>